<evidence type="ECO:0000256" key="8">
    <source>
        <dbReference type="ARBA" id="ARBA00022989"/>
    </source>
</evidence>
<dbReference type="GO" id="GO:0005886">
    <property type="term" value="C:plasma membrane"/>
    <property type="evidence" value="ECO:0007669"/>
    <property type="project" value="UniProtKB-SubCell"/>
</dbReference>
<dbReference type="EMBL" id="BARV01025276">
    <property type="protein sequence ID" value="GAI42662.1"/>
    <property type="molecule type" value="Genomic_DNA"/>
</dbReference>
<comment type="caution">
    <text evidence="13">The sequence shown here is derived from an EMBL/GenBank/DDBJ whole genome shotgun (WGS) entry which is preliminary data.</text>
</comment>
<feature type="transmembrane region" description="Helical" evidence="12">
    <location>
        <begin position="139"/>
        <end position="158"/>
    </location>
</feature>
<comment type="similarity">
    <text evidence="2">Belongs to the UppP family.</text>
</comment>
<evidence type="ECO:0000256" key="4">
    <source>
        <dbReference type="ARBA" id="ARBA00021581"/>
    </source>
</evidence>
<protein>
    <recommendedName>
        <fullName evidence="4">Undecaprenyl-diphosphatase</fullName>
        <ecNumber evidence="3">3.6.1.27</ecNumber>
    </recommendedName>
    <alternativeName>
        <fullName evidence="10">Undecaprenyl pyrophosphate phosphatase</fullName>
    </alternativeName>
</protein>
<evidence type="ECO:0000256" key="2">
    <source>
        <dbReference type="ARBA" id="ARBA00010621"/>
    </source>
</evidence>
<evidence type="ECO:0000313" key="13">
    <source>
        <dbReference type="EMBL" id="GAI42662.1"/>
    </source>
</evidence>
<keyword evidence="7" id="KW-0378">Hydrolase</keyword>
<dbReference type="PANTHER" id="PTHR30622">
    <property type="entry name" value="UNDECAPRENYL-DIPHOSPHATASE"/>
    <property type="match status" value="1"/>
</dbReference>
<comment type="subcellular location">
    <subcellularLocation>
        <location evidence="1">Cell membrane</location>
        <topology evidence="1">Multi-pass membrane protein</topology>
    </subcellularLocation>
</comment>
<evidence type="ECO:0000256" key="6">
    <source>
        <dbReference type="ARBA" id="ARBA00022692"/>
    </source>
</evidence>
<feature type="transmembrane region" description="Helical" evidence="12">
    <location>
        <begin position="195"/>
        <end position="214"/>
    </location>
</feature>
<reference evidence="13" key="1">
    <citation type="journal article" date="2014" name="Front. Microbiol.">
        <title>High frequency of phylogenetically diverse reductive dehalogenase-homologous genes in deep subseafloor sedimentary metagenomes.</title>
        <authorList>
            <person name="Kawai M."/>
            <person name="Futagami T."/>
            <person name="Toyoda A."/>
            <person name="Takaki Y."/>
            <person name="Nishi S."/>
            <person name="Hori S."/>
            <person name="Arai W."/>
            <person name="Tsubouchi T."/>
            <person name="Morono Y."/>
            <person name="Uchiyama I."/>
            <person name="Ito T."/>
            <person name="Fujiyama A."/>
            <person name="Inagaki F."/>
            <person name="Takami H."/>
        </authorList>
    </citation>
    <scope>NUCLEOTIDE SEQUENCE</scope>
    <source>
        <strain evidence="13">Expedition CK06-06</strain>
    </source>
</reference>
<feature type="transmembrane region" description="Helical" evidence="12">
    <location>
        <begin position="164"/>
        <end position="183"/>
    </location>
</feature>
<evidence type="ECO:0000256" key="10">
    <source>
        <dbReference type="ARBA" id="ARBA00032707"/>
    </source>
</evidence>
<feature type="non-terminal residue" evidence="13">
    <location>
        <position position="1"/>
    </location>
</feature>
<dbReference type="PANTHER" id="PTHR30622:SF2">
    <property type="entry name" value="UNDECAPRENYL-DIPHOSPHATASE"/>
    <property type="match status" value="1"/>
</dbReference>
<organism evidence="13">
    <name type="scientific">marine sediment metagenome</name>
    <dbReference type="NCBI Taxonomy" id="412755"/>
    <lineage>
        <taxon>unclassified sequences</taxon>
        <taxon>metagenomes</taxon>
        <taxon>ecological metagenomes</taxon>
    </lineage>
</organism>
<accession>X1NF64</accession>
<proteinExistence type="inferred from homology"/>
<dbReference type="AlphaFoldDB" id="X1NF64"/>
<evidence type="ECO:0000256" key="11">
    <source>
        <dbReference type="ARBA" id="ARBA00047594"/>
    </source>
</evidence>
<dbReference type="Pfam" id="PF02673">
    <property type="entry name" value="BacA"/>
    <property type="match status" value="1"/>
</dbReference>
<comment type="catalytic activity">
    <reaction evidence="11">
        <text>di-trans,octa-cis-undecaprenyl diphosphate + H2O = di-trans,octa-cis-undecaprenyl phosphate + phosphate + H(+)</text>
        <dbReference type="Rhea" id="RHEA:28094"/>
        <dbReference type="ChEBI" id="CHEBI:15377"/>
        <dbReference type="ChEBI" id="CHEBI:15378"/>
        <dbReference type="ChEBI" id="CHEBI:43474"/>
        <dbReference type="ChEBI" id="CHEBI:58405"/>
        <dbReference type="ChEBI" id="CHEBI:60392"/>
        <dbReference type="EC" id="3.6.1.27"/>
    </reaction>
</comment>
<keyword evidence="6 12" id="KW-0812">Transmembrane</keyword>
<gene>
    <name evidence="13" type="ORF">S06H3_41087</name>
</gene>
<keyword evidence="5" id="KW-1003">Cell membrane</keyword>
<evidence type="ECO:0000256" key="3">
    <source>
        <dbReference type="ARBA" id="ARBA00012374"/>
    </source>
</evidence>
<keyword evidence="8 12" id="KW-1133">Transmembrane helix</keyword>
<evidence type="ECO:0000256" key="5">
    <source>
        <dbReference type="ARBA" id="ARBA00022475"/>
    </source>
</evidence>
<feature type="transmembrane region" description="Helical" evidence="12">
    <location>
        <begin position="35"/>
        <end position="56"/>
    </location>
</feature>
<keyword evidence="9 12" id="KW-0472">Membrane</keyword>
<evidence type="ECO:0000256" key="7">
    <source>
        <dbReference type="ARBA" id="ARBA00022801"/>
    </source>
</evidence>
<evidence type="ECO:0000256" key="1">
    <source>
        <dbReference type="ARBA" id="ARBA00004651"/>
    </source>
</evidence>
<dbReference type="GO" id="GO:0050380">
    <property type="term" value="F:undecaprenyl-diphosphatase activity"/>
    <property type="evidence" value="ECO:0007669"/>
    <property type="project" value="UniProtKB-EC"/>
</dbReference>
<sequence length="215" mass="22635">LSVYLHLGTGLAALVYFRNEVAGILGRGSEGDRELFRFLLIATIVTGAVGFPIFAVVRLTSLYGEALLALTGLALLATGVMQRGRESGGTQEPTRLDLQDGLALGVVQGLSVIPGLSRSGVTTTAFLFKDFSGEQALRLSFLMSIPASFAAVAGLALIEGAPPMDTGILLALAASFISALVSIDLLIKLARRIRFWKLCVVLGLIALVAVIPYLF</sequence>
<evidence type="ECO:0000256" key="9">
    <source>
        <dbReference type="ARBA" id="ARBA00023136"/>
    </source>
</evidence>
<dbReference type="InterPro" id="IPR003824">
    <property type="entry name" value="UppP"/>
</dbReference>
<dbReference type="EC" id="3.6.1.27" evidence="3"/>
<evidence type="ECO:0000256" key="12">
    <source>
        <dbReference type="SAM" id="Phobius"/>
    </source>
</evidence>
<name>X1NF64_9ZZZZ</name>